<proteinExistence type="predicted"/>
<dbReference type="OrthoDB" id="8455642at2"/>
<dbReference type="AlphaFoldDB" id="A0A4R2GXB6"/>
<evidence type="ECO:0000313" key="1">
    <source>
        <dbReference type="EMBL" id="TCO15872.1"/>
    </source>
</evidence>
<protein>
    <submittedName>
        <fullName evidence="1">Uncharacterized protein DUF3168</fullName>
    </submittedName>
</protein>
<gene>
    <name evidence="1" type="ORF">EV666_101121</name>
</gene>
<accession>A0A4R2GXB6</accession>
<dbReference type="Gene3D" id="3.30.2000.30">
    <property type="match status" value="1"/>
</dbReference>
<dbReference type="RefSeq" id="WP_132001356.1">
    <property type="nucleotide sequence ID" value="NZ_JBHUNN010000002.1"/>
</dbReference>
<comment type="caution">
    <text evidence="1">The sequence shown here is derived from an EMBL/GenBank/DDBJ whole genome shotgun (WGS) entry which is preliminary data.</text>
</comment>
<organism evidence="1 2">
    <name type="scientific">Camelimonas lactis</name>
    <dbReference type="NCBI Taxonomy" id="659006"/>
    <lineage>
        <taxon>Bacteria</taxon>
        <taxon>Pseudomonadati</taxon>
        <taxon>Pseudomonadota</taxon>
        <taxon>Alphaproteobacteria</taxon>
        <taxon>Hyphomicrobiales</taxon>
        <taxon>Chelatococcaceae</taxon>
        <taxon>Camelimonas</taxon>
    </lineage>
</organism>
<dbReference type="InterPro" id="IPR021508">
    <property type="entry name" value="Gp17-like"/>
</dbReference>
<sequence length="132" mass="14018">MSDPSPEIQEAVRQALAAPLAPLVSGQIYDRVPQGTKPPYLWLTGWQVLVDRADCLDGAEVFFDVQAVARGPGRMPAARIAAAVVAALDGLEPVIAGHDGLQIQHNSTRYLPPDDGETTRAVITFSTLADAT</sequence>
<keyword evidence="2" id="KW-1185">Reference proteome</keyword>
<name>A0A4R2GXB6_9HYPH</name>
<reference evidence="1 2" key="1">
    <citation type="submission" date="2019-03" db="EMBL/GenBank/DDBJ databases">
        <title>Genomic Encyclopedia of Type Strains, Phase IV (KMG-IV): sequencing the most valuable type-strain genomes for metagenomic binning, comparative biology and taxonomic classification.</title>
        <authorList>
            <person name="Goeker M."/>
        </authorList>
    </citation>
    <scope>NUCLEOTIDE SEQUENCE [LARGE SCALE GENOMIC DNA]</scope>
    <source>
        <strain evidence="1 2">DSM 22958</strain>
    </source>
</reference>
<dbReference type="Pfam" id="PF11367">
    <property type="entry name" value="Tail_completion_gp17"/>
    <property type="match status" value="1"/>
</dbReference>
<dbReference type="Proteomes" id="UP000294881">
    <property type="component" value="Unassembled WGS sequence"/>
</dbReference>
<dbReference type="InterPro" id="IPR053745">
    <property type="entry name" value="Viral_Tail_Comp_sf"/>
</dbReference>
<evidence type="ECO:0000313" key="2">
    <source>
        <dbReference type="Proteomes" id="UP000294881"/>
    </source>
</evidence>
<dbReference type="EMBL" id="SLWL01000001">
    <property type="protein sequence ID" value="TCO15872.1"/>
    <property type="molecule type" value="Genomic_DNA"/>
</dbReference>